<name>A0ABR2LG12_9ASPA</name>
<evidence type="ECO:0000256" key="1">
    <source>
        <dbReference type="ARBA" id="ARBA00007637"/>
    </source>
</evidence>
<dbReference type="Proteomes" id="UP001412067">
    <property type="component" value="Unassembled WGS sequence"/>
</dbReference>
<dbReference type="EMBL" id="JBBWWR010000020">
    <property type="protein sequence ID" value="KAK8939922.1"/>
    <property type="molecule type" value="Genomic_DNA"/>
</dbReference>
<comment type="caution">
    <text evidence="4">The sequence shown here is derived from an EMBL/GenBank/DDBJ whole genome shotgun (WGS) entry which is preliminary data.</text>
</comment>
<proteinExistence type="inferred from homology"/>
<keyword evidence="5" id="KW-1185">Reference proteome</keyword>
<reference evidence="4 5" key="1">
    <citation type="journal article" date="2022" name="Nat. Plants">
        <title>Genomes of leafy and leafless Platanthera orchids illuminate the evolution of mycoheterotrophy.</title>
        <authorList>
            <person name="Li M.H."/>
            <person name="Liu K.W."/>
            <person name="Li Z."/>
            <person name="Lu H.C."/>
            <person name="Ye Q.L."/>
            <person name="Zhang D."/>
            <person name="Wang J.Y."/>
            <person name="Li Y.F."/>
            <person name="Zhong Z.M."/>
            <person name="Liu X."/>
            <person name="Yu X."/>
            <person name="Liu D.K."/>
            <person name="Tu X.D."/>
            <person name="Liu B."/>
            <person name="Hao Y."/>
            <person name="Liao X.Y."/>
            <person name="Jiang Y.T."/>
            <person name="Sun W.H."/>
            <person name="Chen J."/>
            <person name="Chen Y.Q."/>
            <person name="Ai Y."/>
            <person name="Zhai J.W."/>
            <person name="Wu S.S."/>
            <person name="Zhou Z."/>
            <person name="Hsiao Y.Y."/>
            <person name="Wu W.L."/>
            <person name="Chen Y.Y."/>
            <person name="Lin Y.F."/>
            <person name="Hsu J.L."/>
            <person name="Li C.Y."/>
            <person name="Wang Z.W."/>
            <person name="Zhao X."/>
            <person name="Zhong W.Y."/>
            <person name="Ma X.K."/>
            <person name="Ma L."/>
            <person name="Huang J."/>
            <person name="Chen G.Z."/>
            <person name="Huang M.Z."/>
            <person name="Huang L."/>
            <person name="Peng D.H."/>
            <person name="Luo Y.B."/>
            <person name="Zou S.Q."/>
            <person name="Chen S.P."/>
            <person name="Lan S."/>
            <person name="Tsai W.C."/>
            <person name="Van de Peer Y."/>
            <person name="Liu Z.J."/>
        </authorList>
    </citation>
    <scope>NUCLEOTIDE SEQUENCE [LARGE SCALE GENOMIC DNA]</scope>
    <source>
        <strain evidence="4">Lor288</strain>
    </source>
</reference>
<dbReference type="PRINTS" id="PR01713">
    <property type="entry name" value="NUCEPIMERASE"/>
</dbReference>
<evidence type="ECO:0000256" key="2">
    <source>
        <dbReference type="ARBA" id="ARBA00023027"/>
    </source>
</evidence>
<evidence type="ECO:0000256" key="3">
    <source>
        <dbReference type="ARBA" id="ARBA00023235"/>
    </source>
</evidence>
<dbReference type="PANTHER" id="PTHR43574">
    <property type="entry name" value="EPIMERASE-RELATED"/>
    <property type="match status" value="1"/>
</dbReference>
<evidence type="ECO:0000313" key="4">
    <source>
        <dbReference type="EMBL" id="KAK8939922.1"/>
    </source>
</evidence>
<sequence length="106" mass="11503">MSFYRCCSLAELRLPGYFAFLDTAQKSTGFGGTKHGAAQLRVFNLGNTSPVPVVELVSIPERHLKVKAKRKFGKMPRNGDVLFTGSGIIIGGKDLGYHERSTCPAS</sequence>
<organism evidence="4 5">
    <name type="scientific">Platanthera guangdongensis</name>
    <dbReference type="NCBI Taxonomy" id="2320717"/>
    <lineage>
        <taxon>Eukaryota</taxon>
        <taxon>Viridiplantae</taxon>
        <taxon>Streptophyta</taxon>
        <taxon>Embryophyta</taxon>
        <taxon>Tracheophyta</taxon>
        <taxon>Spermatophyta</taxon>
        <taxon>Magnoliopsida</taxon>
        <taxon>Liliopsida</taxon>
        <taxon>Asparagales</taxon>
        <taxon>Orchidaceae</taxon>
        <taxon>Orchidoideae</taxon>
        <taxon>Orchideae</taxon>
        <taxon>Orchidinae</taxon>
        <taxon>Platanthera</taxon>
    </lineage>
</organism>
<evidence type="ECO:0000313" key="5">
    <source>
        <dbReference type="Proteomes" id="UP001412067"/>
    </source>
</evidence>
<accession>A0ABR2LG12</accession>
<comment type="similarity">
    <text evidence="1">Belongs to the NAD(P)-dependent epimerase/dehydratase family.</text>
</comment>
<keyword evidence="3" id="KW-0413">Isomerase</keyword>
<gene>
    <name evidence="4" type="primary">GAE3</name>
    <name evidence="4" type="ORF">KSP40_PGU018835</name>
</gene>
<keyword evidence="2" id="KW-0520">NAD</keyword>
<protein>
    <submittedName>
        <fullName evidence="4">UDP-glucuronate 4-epimerase 3</fullName>
    </submittedName>
</protein>